<dbReference type="EMBL" id="CAJOBG010002990">
    <property type="protein sequence ID" value="CAF4039697.1"/>
    <property type="molecule type" value="Genomic_DNA"/>
</dbReference>
<dbReference type="AlphaFoldDB" id="A0A815N433"/>
<dbReference type="EMBL" id="CAJNOV010018164">
    <property type="protein sequence ID" value="CAF1617230.1"/>
    <property type="molecule type" value="Genomic_DNA"/>
</dbReference>
<proteinExistence type="predicted"/>
<dbReference type="EMBL" id="CAJOBF010002739">
    <property type="protein sequence ID" value="CAF4053356.1"/>
    <property type="molecule type" value="Genomic_DNA"/>
</dbReference>
<dbReference type="Proteomes" id="UP000663887">
    <property type="component" value="Unassembled WGS sequence"/>
</dbReference>
<gene>
    <name evidence="4" type="ORF">BYL167_LOCUS4422</name>
    <name evidence="2" type="ORF">CJN711_LOCUS37387</name>
    <name evidence="5" type="ORF">GIL414_LOCUS5483</name>
    <name evidence="1" type="ORF">KQP761_LOCUS10946</name>
    <name evidence="6" type="ORF">OVN521_LOCUS17313</name>
    <name evidence="8" type="ORF">SMN809_LOCUS80242</name>
    <name evidence="7" type="ORF">UXM345_LOCUS19370</name>
    <name evidence="3" type="ORF">XDN619_LOCUS33659</name>
</gene>
<evidence type="ECO:0000313" key="1">
    <source>
        <dbReference type="EMBL" id="CAF1428969.1"/>
    </source>
</evidence>
<evidence type="ECO:0000313" key="4">
    <source>
        <dbReference type="EMBL" id="CAF3826242.1"/>
    </source>
</evidence>
<dbReference type="EMBL" id="CAJOBH010000937">
    <property type="protein sequence ID" value="CAF3826242.1"/>
    <property type="molecule type" value="Genomic_DNA"/>
</dbReference>
<sequence length="111" mass="12934">MCWSSTLHRFIVITNDTIFTIDKNLMAIERCDLNQHANIYRNWRSGTCSNECIDDLCYKNGKLAIIIFHQPTNEIRLDLRSSTTLDLIWSIEIGRVVPRRTTGCSWLNNDE</sequence>
<evidence type="ECO:0000313" key="10">
    <source>
        <dbReference type="Proteomes" id="UP000663866"/>
    </source>
</evidence>
<dbReference type="Proteomes" id="UP000681720">
    <property type="component" value="Unassembled WGS sequence"/>
</dbReference>
<dbReference type="Proteomes" id="UP000663855">
    <property type="component" value="Unassembled WGS sequence"/>
</dbReference>
<dbReference type="EMBL" id="CAJNOW010004742">
    <property type="protein sequence ID" value="CAF1428969.1"/>
    <property type="molecule type" value="Genomic_DNA"/>
</dbReference>
<dbReference type="Proteomes" id="UP000676336">
    <property type="component" value="Unassembled WGS sequence"/>
</dbReference>
<evidence type="ECO:0000313" key="8">
    <source>
        <dbReference type="EMBL" id="CAF5216913.1"/>
    </source>
</evidence>
<dbReference type="EMBL" id="CAJNRG010017154">
    <property type="protein sequence ID" value="CAF2218189.1"/>
    <property type="molecule type" value="Genomic_DNA"/>
</dbReference>
<dbReference type="EMBL" id="CAJOBI010344742">
    <property type="protein sequence ID" value="CAF5216913.1"/>
    <property type="molecule type" value="Genomic_DNA"/>
</dbReference>
<dbReference type="Proteomes" id="UP000663834">
    <property type="component" value="Unassembled WGS sequence"/>
</dbReference>
<comment type="caution">
    <text evidence="1">The sequence shown here is derived from an EMBL/GenBank/DDBJ whole genome shotgun (WGS) entry which is preliminary data.</text>
</comment>
<evidence type="ECO:0000313" key="3">
    <source>
        <dbReference type="EMBL" id="CAF2218189.1"/>
    </source>
</evidence>
<evidence type="ECO:0000313" key="2">
    <source>
        <dbReference type="EMBL" id="CAF1617230.1"/>
    </source>
</evidence>
<evidence type="ECO:0000313" key="5">
    <source>
        <dbReference type="EMBL" id="CAF3879784.1"/>
    </source>
</evidence>
<protein>
    <submittedName>
        <fullName evidence="1">Uncharacterized protein</fullName>
    </submittedName>
</protein>
<dbReference type="Proteomes" id="UP000681967">
    <property type="component" value="Unassembled WGS sequence"/>
</dbReference>
<dbReference type="EMBL" id="CAJOBJ010001449">
    <property type="protein sequence ID" value="CAF3879784.1"/>
    <property type="molecule type" value="Genomic_DNA"/>
</dbReference>
<accession>A0A815N433</accession>
<dbReference type="Proteomes" id="UP000663866">
    <property type="component" value="Unassembled WGS sequence"/>
</dbReference>
<evidence type="ECO:0000313" key="6">
    <source>
        <dbReference type="EMBL" id="CAF4039697.1"/>
    </source>
</evidence>
<reference evidence="1" key="1">
    <citation type="submission" date="2021-02" db="EMBL/GenBank/DDBJ databases">
        <authorList>
            <person name="Nowell W R."/>
        </authorList>
    </citation>
    <scope>NUCLEOTIDE SEQUENCE</scope>
</reference>
<keyword evidence="10" id="KW-1185">Reference proteome</keyword>
<evidence type="ECO:0000313" key="7">
    <source>
        <dbReference type="EMBL" id="CAF4053356.1"/>
    </source>
</evidence>
<name>A0A815N433_9BILA</name>
<evidence type="ECO:0000313" key="9">
    <source>
        <dbReference type="Proteomes" id="UP000663834"/>
    </source>
</evidence>
<dbReference type="Proteomes" id="UP000663842">
    <property type="component" value="Unassembled WGS sequence"/>
</dbReference>
<organism evidence="1 9">
    <name type="scientific">Rotaria magnacalcarata</name>
    <dbReference type="NCBI Taxonomy" id="392030"/>
    <lineage>
        <taxon>Eukaryota</taxon>
        <taxon>Metazoa</taxon>
        <taxon>Spiralia</taxon>
        <taxon>Gnathifera</taxon>
        <taxon>Rotifera</taxon>
        <taxon>Eurotatoria</taxon>
        <taxon>Bdelloidea</taxon>
        <taxon>Philodinida</taxon>
        <taxon>Philodinidae</taxon>
        <taxon>Rotaria</taxon>
    </lineage>
</organism>